<feature type="compositionally biased region" description="Pro residues" evidence="1">
    <location>
        <begin position="87"/>
        <end position="101"/>
    </location>
</feature>
<feature type="compositionally biased region" description="Low complexity" evidence="1">
    <location>
        <begin position="30"/>
        <end position="41"/>
    </location>
</feature>
<feature type="compositionally biased region" description="Pro residues" evidence="1">
    <location>
        <begin position="15"/>
        <end position="28"/>
    </location>
</feature>
<feature type="compositionally biased region" description="Basic and acidic residues" evidence="1">
    <location>
        <begin position="149"/>
        <end position="168"/>
    </location>
</feature>
<dbReference type="GeneID" id="113836477"/>
<reference evidence="3" key="3">
    <citation type="submission" date="2025-08" db="UniProtKB">
        <authorList>
            <consortium name="RefSeq"/>
        </authorList>
    </citation>
    <scope>IDENTIFICATION</scope>
    <source>
        <strain evidence="3">17A/GY</strain>
        <tissue evidence="3">Liver</tissue>
    </source>
</reference>
<feature type="region of interest" description="Disordered" evidence="1">
    <location>
        <begin position="241"/>
        <end position="281"/>
    </location>
</feature>
<dbReference type="KEGG" id="cge:113836477"/>
<gene>
    <name evidence="3" type="primary">LOC113836477</name>
</gene>
<feature type="compositionally biased region" description="Low complexity" evidence="1">
    <location>
        <begin position="102"/>
        <end position="111"/>
    </location>
</feature>
<feature type="compositionally biased region" description="Low complexity" evidence="1">
    <location>
        <begin position="216"/>
        <end position="228"/>
    </location>
</feature>
<accession>A0A9J7G8M8</accession>
<keyword evidence="2" id="KW-1185">Reference proteome</keyword>
<dbReference type="AlphaFoldDB" id="A0A9J7G8M8"/>
<evidence type="ECO:0000256" key="1">
    <source>
        <dbReference type="SAM" id="MobiDB-lite"/>
    </source>
</evidence>
<feature type="compositionally biased region" description="Low complexity" evidence="1">
    <location>
        <begin position="71"/>
        <end position="86"/>
    </location>
</feature>
<feature type="region of interest" description="Disordered" evidence="1">
    <location>
        <begin position="1"/>
        <end position="228"/>
    </location>
</feature>
<proteinExistence type="predicted"/>
<evidence type="ECO:0000313" key="3">
    <source>
        <dbReference type="RefSeq" id="XP_027279030.1"/>
    </source>
</evidence>
<organism evidence="2 3">
    <name type="scientific">Cricetulus griseus</name>
    <name type="common">Chinese hamster</name>
    <name type="synonym">Cricetulus barabensis griseus</name>
    <dbReference type="NCBI Taxonomy" id="10029"/>
    <lineage>
        <taxon>Eukaryota</taxon>
        <taxon>Metazoa</taxon>
        <taxon>Chordata</taxon>
        <taxon>Craniata</taxon>
        <taxon>Vertebrata</taxon>
        <taxon>Euteleostomi</taxon>
        <taxon>Mammalia</taxon>
        <taxon>Eutheria</taxon>
        <taxon>Euarchontoglires</taxon>
        <taxon>Glires</taxon>
        <taxon>Rodentia</taxon>
        <taxon>Myomorpha</taxon>
        <taxon>Muroidea</taxon>
        <taxon>Cricetidae</taxon>
        <taxon>Cricetinae</taxon>
        <taxon>Cricetulus</taxon>
    </lineage>
</organism>
<dbReference type="RefSeq" id="XP_027279030.1">
    <property type="nucleotide sequence ID" value="XM_027423229.1"/>
</dbReference>
<evidence type="ECO:0000313" key="2">
    <source>
        <dbReference type="Proteomes" id="UP001108280"/>
    </source>
</evidence>
<reference evidence="2" key="1">
    <citation type="journal article" date="2018" name="Biotechnol. Bioeng.">
        <title>A reference genome of the Chinese hamster based on a hybrid assembly strategy.</title>
        <authorList>
            <person name="Rupp O."/>
            <person name="MacDonald M.L."/>
            <person name="Li S."/>
            <person name="Dhiman H."/>
            <person name="Polson S."/>
            <person name="Griep S."/>
            <person name="Heffner K."/>
            <person name="Hernandez I."/>
            <person name="Brinkrolf K."/>
            <person name="Jadhav V."/>
            <person name="Samoudi M."/>
            <person name="Hao H."/>
            <person name="Kingham B."/>
            <person name="Goesmann A."/>
            <person name="Betenbaugh M.J."/>
            <person name="Lewis N.E."/>
            <person name="Borth N."/>
            <person name="Lee K.H."/>
        </authorList>
    </citation>
    <scope>NUCLEOTIDE SEQUENCE [LARGE SCALE GENOMIC DNA]</scope>
    <source>
        <strain evidence="2">17A/GY</strain>
    </source>
</reference>
<dbReference type="Proteomes" id="UP001108280">
    <property type="component" value="Chromosome 6"/>
</dbReference>
<protein>
    <submittedName>
        <fullName evidence="3">Proline-rich protein 2-like</fullName>
    </submittedName>
</protein>
<name>A0A9J7G8M8_CRIGR</name>
<reference evidence="2" key="2">
    <citation type="journal article" date="2020" name="Biotechnol. Bioeng.">
        <title>Chromosome-scale scaffolds for the Chinese hamster reference genome assembly to facilitate the study of the CHO epigenome.</title>
        <authorList>
            <person name="Hilliard W."/>
            <person name="MacDonald M."/>
            <person name="Lee K.H."/>
        </authorList>
    </citation>
    <scope>NUCLEOTIDE SEQUENCE [LARGE SCALE GENOMIC DNA]</scope>
    <source>
        <strain evidence="2">17A/GY</strain>
    </source>
</reference>
<sequence length="281" mass="28766">MPGSPSPHPSSRAGPAPPAPPTPTPRPAGHPRALGAGTATPGPGGVRAGLRAGESLDVGKSPSPRRGRGAGWARLGRCPGAHAAPASPRPVRPPGPHPPPVAIGWPPAGAARSYLGERPGCTLVPAPRDASEPWDPGQVRPRRPPGGAEGEREREGEPRRRPLVETRRMQRPPGRSAAPRRAEQSRRRPPGRTPASREPAPRPDRAPPSPAGPGGSVSPAAGHGKAPGGVLLLLPALIRAKGAPPGGEHAPSLPGGSAAPRHPWQTRPCPHYSPGQRLSCI</sequence>